<dbReference type="OrthoDB" id="10053061at2759"/>
<evidence type="ECO:0000256" key="4">
    <source>
        <dbReference type="ARBA" id="ARBA00061154"/>
    </source>
</evidence>
<accession>A0A0K8UW46</accession>
<evidence type="ECO:0000256" key="5">
    <source>
        <dbReference type="ARBA" id="ARBA00068698"/>
    </source>
</evidence>
<evidence type="ECO:0000256" key="2">
    <source>
        <dbReference type="ARBA" id="ARBA00023055"/>
    </source>
</evidence>
<dbReference type="EMBL" id="GDHF01021405">
    <property type="protein sequence ID" value="JAI30909.1"/>
    <property type="molecule type" value="Transcribed_RNA"/>
</dbReference>
<name>A0A0K8UW46_BACLA</name>
<keyword evidence="3" id="KW-0446">Lipid-binding</keyword>
<dbReference type="SUPFAM" id="SSF55961">
    <property type="entry name" value="Bet v1-like"/>
    <property type="match status" value="1"/>
</dbReference>
<keyword evidence="2" id="KW-0445">Lipid transport</keyword>
<dbReference type="GO" id="GO:0005634">
    <property type="term" value="C:nucleus"/>
    <property type="evidence" value="ECO:0007669"/>
    <property type="project" value="UniProtKB-ARBA"/>
</dbReference>
<dbReference type="InterPro" id="IPR023393">
    <property type="entry name" value="START-like_dom_sf"/>
</dbReference>
<organism evidence="8">
    <name type="scientific">Bactrocera latifrons</name>
    <name type="common">Malaysian fruit fly</name>
    <name type="synonym">Chaetodacus latifrons</name>
    <dbReference type="NCBI Taxonomy" id="174628"/>
    <lineage>
        <taxon>Eukaryota</taxon>
        <taxon>Metazoa</taxon>
        <taxon>Ecdysozoa</taxon>
        <taxon>Arthropoda</taxon>
        <taxon>Hexapoda</taxon>
        <taxon>Insecta</taxon>
        <taxon>Pterygota</taxon>
        <taxon>Neoptera</taxon>
        <taxon>Endopterygota</taxon>
        <taxon>Diptera</taxon>
        <taxon>Brachycera</taxon>
        <taxon>Muscomorpha</taxon>
        <taxon>Tephritoidea</taxon>
        <taxon>Tephritidae</taxon>
        <taxon>Bactrocera</taxon>
        <taxon>Bactrocera</taxon>
    </lineage>
</organism>
<reference evidence="8" key="1">
    <citation type="submission" date="2015-06" db="EMBL/GenBank/DDBJ databases">
        <authorList>
            <person name="Hoefler B.C."/>
            <person name="Straight P.D."/>
        </authorList>
    </citation>
    <scope>NUCLEOTIDE SEQUENCE</scope>
</reference>
<dbReference type="AlphaFoldDB" id="A0A0K8UW46"/>
<keyword evidence="1" id="KW-0813">Transport</keyword>
<dbReference type="GO" id="GO:0005737">
    <property type="term" value="C:cytoplasm"/>
    <property type="evidence" value="ECO:0007669"/>
    <property type="project" value="UniProtKB-ARBA"/>
</dbReference>
<protein>
    <recommendedName>
        <fullName evidence="5">Cytoplasmic phosphatidylinositol transfer protein 1</fullName>
    </recommendedName>
    <alternativeName>
        <fullName evidence="6">Retinal degeneration B homolog beta</fullName>
    </alternativeName>
</protein>
<dbReference type="PANTHER" id="PTHR10658:SF54">
    <property type="entry name" value="CYTOPLASMIC PHOSPHATIDYLINOSITOL TRANSFER PROTEIN 1"/>
    <property type="match status" value="1"/>
</dbReference>
<dbReference type="FunFam" id="3.30.530.20:FF:000011">
    <property type="entry name" value="cytoplasmic phosphatidylinositol transfer protein 1 isoform X2"/>
    <property type="match status" value="1"/>
</dbReference>
<comment type="similarity">
    <text evidence="4">Belongs to the PtdIns transfer protein family. PI transfer class IIB subfamily.</text>
</comment>
<dbReference type="Gene3D" id="3.30.530.20">
    <property type="match status" value="1"/>
</dbReference>
<dbReference type="GO" id="GO:0008526">
    <property type="term" value="F:phosphatidylinositol transfer activity"/>
    <property type="evidence" value="ECO:0007669"/>
    <property type="project" value="TreeGrafter"/>
</dbReference>
<dbReference type="InterPro" id="IPR055261">
    <property type="entry name" value="PI_transfer_N"/>
</dbReference>
<dbReference type="Pfam" id="PF02121">
    <property type="entry name" value="IP_trans"/>
    <property type="match status" value="1"/>
</dbReference>
<evidence type="ECO:0000313" key="8">
    <source>
        <dbReference type="EMBL" id="JAI30909.1"/>
    </source>
</evidence>
<evidence type="ECO:0000259" key="7">
    <source>
        <dbReference type="Pfam" id="PF02121"/>
    </source>
</evidence>
<gene>
    <name evidence="8" type="primary">rdgBbeta_1</name>
    <name evidence="8" type="ORF">c1_g1_i3</name>
</gene>
<dbReference type="InterPro" id="IPR001666">
    <property type="entry name" value="PI_transfer"/>
</dbReference>
<sequence length="258" mass="30409">MVLCKEYRICMPLTVEEYRIGQLYMIARHSLEQSGDGEGVEVVESYEFEDPVHGKGHYTEKRIYLSSRLPYWIQAVCPRVFYVIEKSWNYYPFTITEYTCSFVPKLSITIKTKYENNNGCSENCLGLIEEELQTRLLEEVDIAFDELSNQNLYKKEEDPKFFKSEKTGRGPLIEGWRSMDEPIMCSYKLVNASFEVWGLQTKVEDFIQRSIRDVLLLGHRQAFTWIDEWYDMTLADVRAFERQKQAETNEKLKATDDN</sequence>
<evidence type="ECO:0000256" key="1">
    <source>
        <dbReference type="ARBA" id="ARBA00022448"/>
    </source>
</evidence>
<evidence type="ECO:0000256" key="3">
    <source>
        <dbReference type="ARBA" id="ARBA00023121"/>
    </source>
</evidence>
<feature type="domain" description="Phosphatidylinositol transfer protein N-terminal" evidence="7">
    <location>
        <begin position="3"/>
        <end position="245"/>
    </location>
</feature>
<proteinExistence type="inferred from homology"/>
<dbReference type="GO" id="GO:0035091">
    <property type="term" value="F:phosphatidylinositol binding"/>
    <property type="evidence" value="ECO:0007669"/>
    <property type="project" value="TreeGrafter"/>
</dbReference>
<dbReference type="PANTHER" id="PTHR10658">
    <property type="entry name" value="PHOSPHATIDYLINOSITOL TRANSFER PROTEIN"/>
    <property type="match status" value="1"/>
</dbReference>
<dbReference type="PRINTS" id="PR00391">
    <property type="entry name" value="PITRANSFER"/>
</dbReference>
<evidence type="ECO:0000256" key="6">
    <source>
        <dbReference type="ARBA" id="ARBA00082927"/>
    </source>
</evidence>